<keyword evidence="4" id="KW-0472">Membrane</keyword>
<dbReference type="EMBL" id="MTEI01000002">
    <property type="protein sequence ID" value="OQW89175.1"/>
    <property type="molecule type" value="Genomic_DNA"/>
</dbReference>
<evidence type="ECO:0000256" key="5">
    <source>
        <dbReference type="SAM" id="SignalP"/>
    </source>
</evidence>
<comment type="subcellular location">
    <subcellularLocation>
        <location evidence="1">Membrane</location>
    </subcellularLocation>
</comment>
<dbReference type="GO" id="GO:0019867">
    <property type="term" value="C:outer membrane"/>
    <property type="evidence" value="ECO:0007669"/>
    <property type="project" value="InterPro"/>
</dbReference>
<evidence type="ECO:0000313" key="8">
    <source>
        <dbReference type="Proteomes" id="UP000192505"/>
    </source>
</evidence>
<dbReference type="Gene3D" id="2.60.20.10">
    <property type="entry name" value="Crystallins"/>
    <property type="match status" value="1"/>
</dbReference>
<accession>A0A1W9KX48</accession>
<feature type="chain" id="PRO_5012890870" description="Beta/gamma crystallin 'Greek key' domain-containing protein" evidence="5">
    <location>
        <begin position="23"/>
        <end position="271"/>
    </location>
</feature>
<dbReference type="PROSITE" id="PS50915">
    <property type="entry name" value="CRYSTALLIN_BETA_GAMMA"/>
    <property type="match status" value="1"/>
</dbReference>
<dbReference type="SMART" id="SM00247">
    <property type="entry name" value="XTALbg"/>
    <property type="match status" value="1"/>
</dbReference>
<comment type="similarity">
    <text evidence="2">Belongs to the beta/gamma-crystallin family.</text>
</comment>
<dbReference type="AlphaFoldDB" id="A0A1W9KX48"/>
<keyword evidence="3" id="KW-0677">Repeat</keyword>
<evidence type="ECO:0000256" key="1">
    <source>
        <dbReference type="ARBA" id="ARBA00004370"/>
    </source>
</evidence>
<evidence type="ECO:0000256" key="4">
    <source>
        <dbReference type="ARBA" id="ARBA00023136"/>
    </source>
</evidence>
<dbReference type="PANTHER" id="PTHR35603:SF2">
    <property type="entry name" value="OUTER MEMBRANE LIPOPROTEIN"/>
    <property type="match status" value="1"/>
</dbReference>
<dbReference type="PANTHER" id="PTHR35603">
    <property type="match status" value="1"/>
</dbReference>
<dbReference type="Pfam" id="PF00030">
    <property type="entry name" value="Crystall"/>
    <property type="match status" value="1"/>
</dbReference>
<dbReference type="Proteomes" id="UP000192505">
    <property type="component" value="Unassembled WGS sequence"/>
</dbReference>
<evidence type="ECO:0000259" key="6">
    <source>
        <dbReference type="PROSITE" id="PS50915"/>
    </source>
</evidence>
<dbReference type="InterPro" id="IPR011024">
    <property type="entry name" value="G_crystallin-like"/>
</dbReference>
<dbReference type="SUPFAM" id="SSF49695">
    <property type="entry name" value="gamma-Crystallin-like"/>
    <property type="match status" value="1"/>
</dbReference>
<dbReference type="InterPro" id="IPR008816">
    <property type="entry name" value="Gly_zipper_2TM_dom"/>
</dbReference>
<gene>
    <name evidence="7" type="ORF">BWK72_04250</name>
</gene>
<reference evidence="7 8" key="1">
    <citation type="submission" date="2017-01" db="EMBL/GenBank/DDBJ databases">
        <title>Novel large sulfur bacteria in the metagenomes of groundwater-fed chemosynthetic microbial mats in the Lake Huron basin.</title>
        <authorList>
            <person name="Sharrar A.M."/>
            <person name="Flood B.E."/>
            <person name="Bailey J.V."/>
            <person name="Jones D.S."/>
            <person name="Biddanda B."/>
            <person name="Ruberg S.A."/>
            <person name="Marcus D.N."/>
            <person name="Dick G.J."/>
        </authorList>
    </citation>
    <scope>NUCLEOTIDE SEQUENCE [LARGE SCALE GENOMIC DNA]</scope>
    <source>
        <strain evidence="7">A7</strain>
    </source>
</reference>
<organism evidence="7 8">
    <name type="scientific">Rhodoferax ferrireducens</name>
    <dbReference type="NCBI Taxonomy" id="192843"/>
    <lineage>
        <taxon>Bacteria</taxon>
        <taxon>Pseudomonadati</taxon>
        <taxon>Pseudomonadota</taxon>
        <taxon>Betaproteobacteria</taxon>
        <taxon>Burkholderiales</taxon>
        <taxon>Comamonadaceae</taxon>
        <taxon>Rhodoferax</taxon>
    </lineage>
</organism>
<evidence type="ECO:0000313" key="7">
    <source>
        <dbReference type="EMBL" id="OQW89175.1"/>
    </source>
</evidence>
<dbReference type="InterPro" id="IPR001064">
    <property type="entry name" value="Beta/gamma_crystallin"/>
</dbReference>
<keyword evidence="5" id="KW-0732">Signal</keyword>
<name>A0A1W9KX48_9BURK</name>
<proteinExistence type="inferred from homology"/>
<dbReference type="Pfam" id="PF05433">
    <property type="entry name" value="Rick_17kDa_Anti"/>
    <property type="match status" value="1"/>
</dbReference>
<sequence length="271" mass="29749">MNKLLRHIFAVASVTLATQAFAQVTFYEQDNYRGQSFSTQRQVRDFSRFGFNDRASSARVTGGRWEVCEDSHFNGRCVVLRQGRYGSLADMGLNNRVSSVRMVSSNTRVDDDRYAPMPIAQAPDFRRRNNERVYQARVTSVRAVVGPPQQRCWIEQEQVPAEQRNSNVPGAVVGALLGGVLGHQVGGGSGKDLATVGGAVAGAALGNQVGRNNAPLPPQTRDVQRCREVPSQAAPQFWDVTYNFRGIDHHVQLTAPPGKSVTVNARGEPRE</sequence>
<dbReference type="InterPro" id="IPR051407">
    <property type="entry name" value="Bact_OM_lipoprot/Surf_antigen"/>
</dbReference>
<feature type="domain" description="Beta/gamma crystallin 'Greek key'" evidence="6">
    <location>
        <begin position="63"/>
        <end position="104"/>
    </location>
</feature>
<evidence type="ECO:0000256" key="2">
    <source>
        <dbReference type="ARBA" id="ARBA00009646"/>
    </source>
</evidence>
<feature type="signal peptide" evidence="5">
    <location>
        <begin position="1"/>
        <end position="22"/>
    </location>
</feature>
<comment type="caution">
    <text evidence="7">The sequence shown here is derived from an EMBL/GenBank/DDBJ whole genome shotgun (WGS) entry which is preliminary data.</text>
</comment>
<protein>
    <recommendedName>
        <fullName evidence="6">Beta/gamma crystallin 'Greek key' domain-containing protein</fullName>
    </recommendedName>
</protein>
<evidence type="ECO:0000256" key="3">
    <source>
        <dbReference type="ARBA" id="ARBA00022737"/>
    </source>
</evidence>